<name>A0A2K8SRM7_9NOSO</name>
<organism evidence="1 2">
    <name type="scientific">Nostoc flagelliforme CCNUN1</name>
    <dbReference type="NCBI Taxonomy" id="2038116"/>
    <lineage>
        <taxon>Bacteria</taxon>
        <taxon>Bacillati</taxon>
        <taxon>Cyanobacteriota</taxon>
        <taxon>Cyanophyceae</taxon>
        <taxon>Nostocales</taxon>
        <taxon>Nostocaceae</taxon>
        <taxon>Nostoc</taxon>
    </lineage>
</organism>
<dbReference type="EMBL" id="CP024785">
    <property type="protein sequence ID" value="AUB38119.1"/>
    <property type="molecule type" value="Genomic_DNA"/>
</dbReference>
<dbReference type="AlphaFoldDB" id="A0A2K8SRM7"/>
<reference evidence="1 2" key="1">
    <citation type="submission" date="2017-11" db="EMBL/GenBank/DDBJ databases">
        <title>Complete genome of a free-living desiccation-tolerant cyanobacterium and its photosynthetic adaptation to extreme terrestrial habitat.</title>
        <authorList>
            <person name="Shang J."/>
        </authorList>
    </citation>
    <scope>NUCLEOTIDE SEQUENCE [LARGE SCALE GENOMIC DNA]</scope>
    <source>
        <strain evidence="1 2">CCNUN1</strain>
    </source>
</reference>
<accession>A0A2K8SRM7</accession>
<dbReference type="KEGG" id="nfl:COO91_04082"/>
<proteinExistence type="predicted"/>
<keyword evidence="2" id="KW-1185">Reference proteome</keyword>
<dbReference type="Proteomes" id="UP000232003">
    <property type="component" value="Chromosome"/>
</dbReference>
<evidence type="ECO:0000313" key="2">
    <source>
        <dbReference type="Proteomes" id="UP000232003"/>
    </source>
</evidence>
<gene>
    <name evidence="1" type="ORF">COO91_04082</name>
</gene>
<protein>
    <submittedName>
        <fullName evidence="1">Putative RNA binding protein YcfA, dsRBD-like fold, HicA-like mRNA interferase family</fullName>
    </submittedName>
</protein>
<evidence type="ECO:0000313" key="1">
    <source>
        <dbReference type="EMBL" id="AUB38119.1"/>
    </source>
</evidence>
<dbReference type="OrthoDB" id="129814at2"/>
<dbReference type="RefSeq" id="WP_100899545.1">
    <property type="nucleotide sequence ID" value="NZ_CAWNNC010000001.1"/>
</dbReference>
<sequence length="88" mass="10258">MSQQDKLLEKILSGTSDTDIPFAQLWQLLYRLGFEERIRGDHRIFIKADVEEILNLQHKRGKAKSYQIKQVRAVIVKYKLGSKNDVSL</sequence>